<name>A0A1M5B0Q6_9THEO</name>
<dbReference type="RefSeq" id="WP_073344164.1">
    <property type="nucleotide sequence ID" value="NZ_FQVH01000019.1"/>
</dbReference>
<comment type="similarity">
    <text evidence="4">Belongs to the WhiA family.</text>
</comment>
<feature type="domain" description="WhiA LAGLIDADG-like" evidence="7">
    <location>
        <begin position="132"/>
        <end position="223"/>
    </location>
</feature>
<dbReference type="STRING" id="1121256.SAMN02746089_01757"/>
<dbReference type="InterPro" id="IPR003802">
    <property type="entry name" value="Sporulation_regulator_WhiA"/>
</dbReference>
<dbReference type="InterPro" id="IPR023054">
    <property type="entry name" value="Sporulation_regulator_WhiA_C"/>
</dbReference>
<dbReference type="GO" id="GO:0003677">
    <property type="term" value="F:DNA binding"/>
    <property type="evidence" value="ECO:0007669"/>
    <property type="project" value="UniProtKB-UniRule"/>
</dbReference>
<dbReference type="EMBL" id="FQVH01000019">
    <property type="protein sequence ID" value="SHF35752.1"/>
    <property type="molecule type" value="Genomic_DNA"/>
</dbReference>
<evidence type="ECO:0000256" key="4">
    <source>
        <dbReference type="HAMAP-Rule" id="MF_01420"/>
    </source>
</evidence>
<evidence type="ECO:0000259" key="5">
    <source>
        <dbReference type="Pfam" id="PF02650"/>
    </source>
</evidence>
<dbReference type="OrthoDB" id="401278at2"/>
<keyword evidence="2 4" id="KW-0238">DNA-binding</keyword>
<evidence type="ECO:0000256" key="1">
    <source>
        <dbReference type="ARBA" id="ARBA00022618"/>
    </source>
</evidence>
<dbReference type="InterPro" id="IPR039518">
    <property type="entry name" value="WhiA_LAGLIDADG_dom"/>
</dbReference>
<keyword evidence="9" id="KW-1185">Reference proteome</keyword>
<feature type="domain" description="Sporulation transcription regulator WhiA N-terminal" evidence="6">
    <location>
        <begin position="22"/>
        <end position="106"/>
    </location>
</feature>
<keyword evidence="1 4" id="KW-0132">Cell division</keyword>
<dbReference type="Gene3D" id="3.10.28.10">
    <property type="entry name" value="Homing endonucleases"/>
    <property type="match status" value="1"/>
</dbReference>
<reference evidence="8 9" key="1">
    <citation type="submission" date="2016-11" db="EMBL/GenBank/DDBJ databases">
        <authorList>
            <person name="Jaros S."/>
            <person name="Januszkiewicz K."/>
            <person name="Wedrychowicz H."/>
        </authorList>
    </citation>
    <scope>NUCLEOTIDE SEQUENCE [LARGE SCALE GENOMIC DNA]</scope>
    <source>
        <strain evidence="8 9">DSM 17918</strain>
    </source>
</reference>
<dbReference type="Pfam" id="PF10298">
    <property type="entry name" value="WhiA_N"/>
    <property type="match status" value="1"/>
</dbReference>
<dbReference type="InterPro" id="IPR018478">
    <property type="entry name" value="Sporu_reg_WhiA_N_dom"/>
</dbReference>
<feature type="domain" description="Sporulation regulator WhiA C-terminal" evidence="5">
    <location>
        <begin position="226"/>
        <end position="309"/>
    </location>
</feature>
<evidence type="ECO:0000313" key="8">
    <source>
        <dbReference type="EMBL" id="SHF35752.1"/>
    </source>
</evidence>
<accession>A0A1M5B0Q6</accession>
<dbReference type="HAMAP" id="MF_01420">
    <property type="entry name" value="HTH_type_WhiA"/>
    <property type="match status" value="1"/>
</dbReference>
<dbReference type="SUPFAM" id="SSF55608">
    <property type="entry name" value="Homing endonucleases"/>
    <property type="match status" value="1"/>
</dbReference>
<dbReference type="Pfam" id="PF14527">
    <property type="entry name" value="LAGLIDADG_WhiA"/>
    <property type="match status" value="1"/>
</dbReference>
<evidence type="ECO:0000313" key="9">
    <source>
        <dbReference type="Proteomes" id="UP000184088"/>
    </source>
</evidence>
<proteinExistence type="inferred from homology"/>
<dbReference type="PANTHER" id="PTHR37307:SF1">
    <property type="entry name" value="CELL DIVISION PROTEIN WHIA-RELATED"/>
    <property type="match status" value="1"/>
</dbReference>
<evidence type="ECO:0000259" key="6">
    <source>
        <dbReference type="Pfam" id="PF10298"/>
    </source>
</evidence>
<dbReference type="Proteomes" id="UP000184088">
    <property type="component" value="Unassembled WGS sequence"/>
</dbReference>
<evidence type="ECO:0000256" key="3">
    <source>
        <dbReference type="ARBA" id="ARBA00023306"/>
    </source>
</evidence>
<gene>
    <name evidence="4" type="primary">whiA</name>
    <name evidence="8" type="ORF">SAMN02746089_01757</name>
</gene>
<dbReference type="GO" id="GO:0043937">
    <property type="term" value="P:regulation of sporulation"/>
    <property type="evidence" value="ECO:0007669"/>
    <property type="project" value="InterPro"/>
</dbReference>
<evidence type="ECO:0000259" key="7">
    <source>
        <dbReference type="Pfam" id="PF14527"/>
    </source>
</evidence>
<dbReference type="InterPro" id="IPR027434">
    <property type="entry name" value="Homing_endonucl"/>
</dbReference>
<sequence>MSFSHEVKEELARIYEGDRSGKLAELSALMHTCGSIEIHGMKGIAARISSENAAIIKKVYMLIKDVFGFKQEVCIKRNRQLTKHNLYFITVEGENAFKIMTECGIILIAEDGSWIINNKIVDGIVDDEKRKRAYLRGAFLGCGSLNDPEKGYHMEMVVQNEEYAFSLGELLRFFELKAKIIARKNNYIVYLKEGEQIVDFLNLIGAHKALLDFENVRVFKEVRNNVNRIVNCETANLSKTVNAALKQIDNIRYIENTIGLKSLPPDLYEVAIMRLENRDLSLKELGQLLTPPLGKSGVNHRLKRIEEIAMKIKKQRGDVYIVQKDGSCEK</sequence>
<keyword evidence="3 4" id="KW-0131">Cell cycle</keyword>
<organism evidence="8 9">
    <name type="scientific">Caldanaerobius fijiensis DSM 17918</name>
    <dbReference type="NCBI Taxonomy" id="1121256"/>
    <lineage>
        <taxon>Bacteria</taxon>
        <taxon>Bacillati</taxon>
        <taxon>Bacillota</taxon>
        <taxon>Clostridia</taxon>
        <taxon>Thermoanaerobacterales</taxon>
        <taxon>Thermoanaerobacteraceae</taxon>
        <taxon>Caldanaerobius</taxon>
    </lineage>
</organism>
<dbReference type="AlphaFoldDB" id="A0A1M5B0Q6"/>
<dbReference type="PANTHER" id="PTHR37307">
    <property type="entry name" value="CELL DIVISION PROTEIN WHIA-RELATED"/>
    <property type="match status" value="1"/>
</dbReference>
<evidence type="ECO:0000256" key="2">
    <source>
        <dbReference type="ARBA" id="ARBA00023125"/>
    </source>
</evidence>
<protein>
    <recommendedName>
        <fullName evidence="4">Probable cell division protein WhiA</fullName>
    </recommendedName>
</protein>
<dbReference type="GO" id="GO:0051301">
    <property type="term" value="P:cell division"/>
    <property type="evidence" value="ECO:0007669"/>
    <property type="project" value="UniProtKB-UniRule"/>
</dbReference>
<comment type="function">
    <text evidence="4">Involved in cell division and chromosome segregation.</text>
</comment>
<dbReference type="Pfam" id="PF02650">
    <property type="entry name" value="HTH_WhiA"/>
    <property type="match status" value="1"/>
</dbReference>
<dbReference type="NCBIfam" id="TIGR00647">
    <property type="entry name" value="DNA_bind_WhiA"/>
    <property type="match status" value="1"/>
</dbReference>